<evidence type="ECO:0000256" key="7">
    <source>
        <dbReference type="SAM" id="MobiDB-lite"/>
    </source>
</evidence>
<dbReference type="Pfam" id="PF09335">
    <property type="entry name" value="VTT_dom"/>
    <property type="match status" value="1"/>
</dbReference>
<comment type="subcellular location">
    <subcellularLocation>
        <location evidence="1 6">Cell membrane</location>
        <topology evidence="1 6">Multi-pass membrane protein</topology>
    </subcellularLocation>
</comment>
<dbReference type="STRING" id="641491.DND132_0751"/>
<keyword evidence="2 6" id="KW-1003">Cell membrane</keyword>
<dbReference type="PANTHER" id="PTHR12677">
    <property type="entry name" value="GOLGI APPARATUS MEMBRANE PROTEIN TVP38-RELATED"/>
    <property type="match status" value="1"/>
</dbReference>
<proteinExistence type="inferred from homology"/>
<dbReference type="RefSeq" id="WP_014321394.1">
    <property type="nucleotide sequence ID" value="NC_016803.1"/>
</dbReference>
<feature type="transmembrane region" description="Helical" evidence="6">
    <location>
        <begin position="198"/>
        <end position="217"/>
    </location>
</feature>
<keyword evidence="4 6" id="KW-1133">Transmembrane helix</keyword>
<comment type="similarity">
    <text evidence="6">Belongs to the TVP38/TMEM64 family.</text>
</comment>
<name>F0JH27_9BACT</name>
<protein>
    <recommendedName>
        <fullName evidence="6">TVP38/TMEM64 family membrane protein</fullName>
    </recommendedName>
</protein>
<evidence type="ECO:0000259" key="8">
    <source>
        <dbReference type="Pfam" id="PF09335"/>
    </source>
</evidence>
<keyword evidence="3 6" id="KW-0812">Transmembrane</keyword>
<evidence type="ECO:0000256" key="3">
    <source>
        <dbReference type="ARBA" id="ARBA00022692"/>
    </source>
</evidence>
<feature type="transmembrane region" description="Helical" evidence="6">
    <location>
        <begin position="12"/>
        <end position="32"/>
    </location>
</feature>
<evidence type="ECO:0000256" key="2">
    <source>
        <dbReference type="ARBA" id="ARBA00022475"/>
    </source>
</evidence>
<evidence type="ECO:0000313" key="9">
    <source>
        <dbReference type="EMBL" id="EGB13966.1"/>
    </source>
</evidence>
<evidence type="ECO:0000256" key="6">
    <source>
        <dbReference type="RuleBase" id="RU366058"/>
    </source>
</evidence>
<feature type="transmembrane region" description="Helical" evidence="6">
    <location>
        <begin position="53"/>
        <end position="83"/>
    </location>
</feature>
<sequence length="250" mass="26600">MEQHGGKRSVSWPMVLKFAAAFCLLGLLSFAMEHWGERYMSRLSAVVEAEGNLGPLVFIAADALLTMLLVPQVLFTVAAGAIFGWKLGAVYASAGMTIGAVGAFVLARYGVRERLKVRFADNPVYRRMLFLSRIHPLHLISLSRIIPVLPFPVTSYLLGITEVRSLPYALLSWVAMLPETVFLASGGHLLSAGVRGRLSVGAAIALAVAGVAVAIVVHRMKQKFLEGGDGEDGEGKSGEGKDGKAGPPTA</sequence>
<feature type="transmembrane region" description="Helical" evidence="6">
    <location>
        <begin position="89"/>
        <end position="107"/>
    </location>
</feature>
<reference evidence="9 10" key="1">
    <citation type="journal article" date="2011" name="J. Bacteriol.">
        <title>Genome sequence of the mercury-methylating strain Desulfovibrio desulfuricans ND132.</title>
        <authorList>
            <person name="Brown S.D."/>
            <person name="Gilmour C.C."/>
            <person name="Kucken A.M."/>
            <person name="Wall J.D."/>
            <person name="Elias D.A."/>
            <person name="Brandt C.C."/>
            <person name="Podar M."/>
            <person name="Chertkov O."/>
            <person name="Held B."/>
            <person name="Bruce D.C."/>
            <person name="Detter J.C."/>
            <person name="Tapia R."/>
            <person name="Han C.S."/>
            <person name="Goodwin L.A."/>
            <person name="Cheng J.F."/>
            <person name="Pitluck S."/>
            <person name="Woyke T."/>
            <person name="Mikhailova N."/>
            <person name="Ivanova N.N."/>
            <person name="Han J."/>
            <person name="Lucas S."/>
            <person name="Lapidus A.L."/>
            <person name="Land M.L."/>
            <person name="Hauser L.J."/>
            <person name="Palumbo A.V."/>
        </authorList>
    </citation>
    <scope>NUCLEOTIDE SEQUENCE [LARGE SCALE GENOMIC DNA]</scope>
    <source>
        <strain evidence="9 10">ND132</strain>
    </source>
</reference>
<feature type="compositionally biased region" description="Basic and acidic residues" evidence="7">
    <location>
        <begin position="233"/>
        <end position="244"/>
    </location>
</feature>
<dbReference type="InterPro" id="IPR032816">
    <property type="entry name" value="VTT_dom"/>
</dbReference>
<dbReference type="AlphaFoldDB" id="F0JH27"/>
<feature type="region of interest" description="Disordered" evidence="7">
    <location>
        <begin position="227"/>
        <end position="250"/>
    </location>
</feature>
<dbReference type="PANTHER" id="PTHR12677:SF59">
    <property type="entry name" value="GOLGI APPARATUS MEMBRANE PROTEIN TVP38-RELATED"/>
    <property type="match status" value="1"/>
</dbReference>
<dbReference type="Proteomes" id="UP000007845">
    <property type="component" value="Chromosome"/>
</dbReference>
<dbReference type="GO" id="GO:0005886">
    <property type="term" value="C:plasma membrane"/>
    <property type="evidence" value="ECO:0007669"/>
    <property type="project" value="UniProtKB-SubCell"/>
</dbReference>
<keyword evidence="5 6" id="KW-0472">Membrane</keyword>
<dbReference type="EMBL" id="CP003220">
    <property type="protein sequence ID" value="EGB13966.1"/>
    <property type="molecule type" value="Genomic_DNA"/>
</dbReference>
<feature type="transmembrane region" description="Helical" evidence="6">
    <location>
        <begin position="166"/>
        <end position="186"/>
    </location>
</feature>
<dbReference type="InterPro" id="IPR015414">
    <property type="entry name" value="TMEM64"/>
</dbReference>
<dbReference type="eggNOG" id="COG0398">
    <property type="taxonomic scope" value="Bacteria"/>
</dbReference>
<dbReference type="HOGENOM" id="CLU_038944_7_1_7"/>
<dbReference type="KEGG" id="ddn:DND132_0751"/>
<gene>
    <name evidence="9" type="ORF">DND132_0751</name>
</gene>
<evidence type="ECO:0000256" key="1">
    <source>
        <dbReference type="ARBA" id="ARBA00004651"/>
    </source>
</evidence>
<evidence type="ECO:0000313" key="10">
    <source>
        <dbReference type="Proteomes" id="UP000007845"/>
    </source>
</evidence>
<evidence type="ECO:0000256" key="4">
    <source>
        <dbReference type="ARBA" id="ARBA00022989"/>
    </source>
</evidence>
<evidence type="ECO:0000256" key="5">
    <source>
        <dbReference type="ARBA" id="ARBA00023136"/>
    </source>
</evidence>
<accession>F0JH27</accession>
<feature type="domain" description="VTT" evidence="8">
    <location>
        <begin position="70"/>
        <end position="188"/>
    </location>
</feature>
<organism evidence="9 10">
    <name type="scientific">Pseudodesulfovibrio mercurii</name>
    <dbReference type="NCBI Taxonomy" id="641491"/>
    <lineage>
        <taxon>Bacteria</taxon>
        <taxon>Pseudomonadati</taxon>
        <taxon>Thermodesulfobacteriota</taxon>
        <taxon>Desulfovibrionia</taxon>
        <taxon>Desulfovibrionales</taxon>
        <taxon>Desulfovibrionaceae</taxon>
    </lineage>
</organism>
<keyword evidence="10" id="KW-1185">Reference proteome</keyword>